<evidence type="ECO:0000256" key="1">
    <source>
        <dbReference type="SAM" id="Coils"/>
    </source>
</evidence>
<reference evidence="4" key="2">
    <citation type="submission" date="2023-07" db="EMBL/GenBank/DDBJ databases">
        <title>Yangia mangrovi SAOS 153D genome.</title>
        <authorList>
            <person name="Verma A."/>
            <person name="Pal Y."/>
            <person name="Sundharam S."/>
            <person name="Bisht B."/>
            <person name="Srinivasan K."/>
        </authorList>
    </citation>
    <scope>NUCLEOTIDE SEQUENCE [LARGE SCALE GENOMIC DNA]</scope>
    <source>
        <strain evidence="4">SAOS 153D</strain>
    </source>
</reference>
<reference evidence="3" key="1">
    <citation type="submission" date="2017-09" db="EMBL/GenBank/DDBJ databases">
        <title>Yangia sp. SAOS 153D whole genome sequencing.</title>
        <authorList>
            <person name="Verma A."/>
            <person name="Krishnamurthi S."/>
        </authorList>
    </citation>
    <scope>NUCLEOTIDE SEQUENCE [LARGE SCALE GENOMIC DNA]</scope>
    <source>
        <strain evidence="3">SAOS 153D</strain>
    </source>
</reference>
<dbReference type="InterPro" id="IPR014556">
    <property type="entry name" value="UCP029407"/>
</dbReference>
<dbReference type="InterPro" id="IPR027417">
    <property type="entry name" value="P-loop_NTPase"/>
</dbReference>
<dbReference type="SUPFAM" id="SSF52540">
    <property type="entry name" value="P-loop containing nucleoside triphosphate hydrolases"/>
    <property type="match status" value="1"/>
</dbReference>
<feature type="coiled-coil region" evidence="1">
    <location>
        <begin position="356"/>
        <end position="454"/>
    </location>
</feature>
<dbReference type="PIRSF" id="PIRSF029407">
    <property type="entry name" value="UCP029407"/>
    <property type="match status" value="1"/>
</dbReference>
<name>A0A2A3JVZ7_9RHOB</name>
<dbReference type="RefSeq" id="WP_095882076.1">
    <property type="nucleotide sequence ID" value="NZ_NTHN02000057.1"/>
</dbReference>
<gene>
    <name evidence="2" type="ORF">CLG85_022035</name>
    <name evidence="3" type="ORF">CLG85_09690</name>
</gene>
<dbReference type="OrthoDB" id="7210452at2"/>
<keyword evidence="1" id="KW-0175">Coiled coil</keyword>
<evidence type="ECO:0000313" key="4">
    <source>
        <dbReference type="Proteomes" id="UP000217448"/>
    </source>
</evidence>
<dbReference type="Proteomes" id="UP000217448">
    <property type="component" value="Unassembled WGS sequence"/>
</dbReference>
<sequence length="549" mass="61847">MSKNMNQSRVETFEAEPKRPAVPRTAVVVLGMHRSGTSALAGVLSLLGCDQPATLMVPNRNNEKGYFESNRIYQLHTQLFASAATSWDDWLPVSQSWLDSPRAAEFHERALAEMSNEFGSSSLFVLKDPRVCRLVPFWEKVFTEFGATPAYILTHRNPLEVASSLNKRDGMVIGMGLLIWLRHVLEAESGTRGRVRCFTSFGQLMQNWVGVAEKIQKTLDLSLPKFSLGAASEVDAFLVGGLQHHREAEQKVLQNPMLSIWVRDTYAILERWADEGEDSSDFERLDAIRAELDSTAPAFAQVLKTGRDEVSAMSARIGELTEELASRDGKLEAQAAALEETHAQEQSALAQRSLEAEETRRALDELLVAKERSEVELQSLRDREILLEAQVAQKSEQLRALEDTVKTQYRELADMTRILAEKEASLDREREMSAQALEHERKIASQTLERERAARVSVDARNTQLDTRLQTQFRELADVTRFLAESEQGLTGANQRRVDVQEQLNAEKARAGQVEEMLRREIAALRTSTSWRMTQPLRAVVNWVRGSRG</sequence>
<evidence type="ECO:0008006" key="5">
    <source>
        <dbReference type="Google" id="ProtNLM"/>
    </source>
</evidence>
<dbReference type="Gene3D" id="3.40.50.300">
    <property type="entry name" value="P-loop containing nucleotide triphosphate hydrolases"/>
    <property type="match status" value="1"/>
</dbReference>
<reference evidence="2" key="3">
    <citation type="submission" date="2024-05" db="EMBL/GenBank/DDBJ databases">
        <title>Yangia mangrovi SAOS 153D genome.</title>
        <authorList>
            <person name="Verma A."/>
            <person name="Pal Y."/>
            <person name="Sundharam S."/>
            <person name="Bisht B."/>
            <person name="Srinivasan K."/>
        </authorList>
    </citation>
    <scope>NUCLEOTIDE SEQUENCE</scope>
    <source>
        <strain evidence="2">SAOS 153D</strain>
    </source>
</reference>
<comment type="caution">
    <text evidence="3">The sequence shown here is derived from an EMBL/GenBank/DDBJ whole genome shotgun (WGS) entry which is preliminary data.</text>
</comment>
<dbReference type="EMBL" id="NTHN01000139">
    <property type="protein sequence ID" value="PBD19386.1"/>
    <property type="molecule type" value="Genomic_DNA"/>
</dbReference>
<organism evidence="3">
    <name type="scientific">Alloyangia mangrovi</name>
    <dbReference type="NCBI Taxonomy" id="1779329"/>
    <lineage>
        <taxon>Bacteria</taxon>
        <taxon>Pseudomonadati</taxon>
        <taxon>Pseudomonadota</taxon>
        <taxon>Alphaproteobacteria</taxon>
        <taxon>Rhodobacterales</taxon>
        <taxon>Roseobacteraceae</taxon>
        <taxon>Alloyangia</taxon>
    </lineage>
</organism>
<evidence type="ECO:0000313" key="2">
    <source>
        <dbReference type="EMBL" id="MCT4372839.1"/>
    </source>
</evidence>
<keyword evidence="4" id="KW-1185">Reference proteome</keyword>
<proteinExistence type="predicted"/>
<dbReference type="EMBL" id="NTHN02000057">
    <property type="protein sequence ID" value="MCT4372839.1"/>
    <property type="molecule type" value="Genomic_DNA"/>
</dbReference>
<accession>A0A2A3JVZ7</accession>
<protein>
    <recommendedName>
        <fullName evidence="5">Sulfotransferase family protein</fullName>
    </recommendedName>
</protein>
<evidence type="ECO:0000313" key="3">
    <source>
        <dbReference type="EMBL" id="PBD19386.1"/>
    </source>
</evidence>
<dbReference type="AlphaFoldDB" id="A0A2A3JVZ7"/>